<dbReference type="EMBL" id="HBEN01009941">
    <property type="protein sequence ID" value="CAD8444021.1"/>
    <property type="molecule type" value="Transcribed_RNA"/>
</dbReference>
<dbReference type="InterPro" id="IPR011990">
    <property type="entry name" value="TPR-like_helical_dom_sf"/>
</dbReference>
<sequence length="276" mass="29228">MPPAVAPRSTPAPSRAATRLLRDTRASSTRAAVSANATRARDGVVDAPSTSTPTVQTRGRRDALLACGAAAATSFSSAAPARAAGVDPASLLTRRGMAKFTQGDVDGSIADFDAVIAAAPGRAPYMWQRGLSLYYAERLREGSAQFRRDVAVNPNDTEEAVWAFLCEARDKDIGFEKAREDLLVVGRDPRAYMRAAYALFAGTGDEDSLRAVAANGGAAEDFYTWLYLGLYREAKGDENGAKAAVLAAVATPYGSRSGDYMAALAEVHAKRRGWSV</sequence>
<gene>
    <name evidence="2" type="ORF">MSP1401_LOCUS8223</name>
</gene>
<reference evidence="2" key="1">
    <citation type="submission" date="2021-01" db="EMBL/GenBank/DDBJ databases">
        <authorList>
            <person name="Corre E."/>
            <person name="Pelletier E."/>
            <person name="Niang G."/>
            <person name="Scheremetjew M."/>
            <person name="Finn R."/>
            <person name="Kale V."/>
            <person name="Holt S."/>
            <person name="Cochrane G."/>
            <person name="Meng A."/>
            <person name="Brown T."/>
            <person name="Cohen L."/>
        </authorList>
    </citation>
    <scope>NUCLEOTIDE SEQUENCE</scope>
    <source>
        <strain evidence="2">CCAC1681</strain>
    </source>
</reference>
<name>A0A7S0D7J5_MICPS</name>
<accession>A0A7S0D7J5</accession>
<evidence type="ECO:0000256" key="1">
    <source>
        <dbReference type="SAM" id="MobiDB-lite"/>
    </source>
</evidence>
<protein>
    <submittedName>
        <fullName evidence="2">Uncharacterized protein</fullName>
    </submittedName>
</protein>
<feature type="region of interest" description="Disordered" evidence="1">
    <location>
        <begin position="22"/>
        <end position="55"/>
    </location>
</feature>
<proteinExistence type="predicted"/>
<feature type="compositionally biased region" description="Low complexity" evidence="1">
    <location>
        <begin position="26"/>
        <end position="38"/>
    </location>
</feature>
<dbReference type="Gene3D" id="1.25.40.10">
    <property type="entry name" value="Tetratricopeptide repeat domain"/>
    <property type="match status" value="1"/>
</dbReference>
<evidence type="ECO:0000313" key="2">
    <source>
        <dbReference type="EMBL" id="CAD8444021.1"/>
    </source>
</evidence>
<organism evidence="2">
    <name type="scientific">Micromonas pusilla</name>
    <name type="common">Picoplanktonic green alga</name>
    <name type="synonym">Chromulina pusilla</name>
    <dbReference type="NCBI Taxonomy" id="38833"/>
    <lineage>
        <taxon>Eukaryota</taxon>
        <taxon>Viridiplantae</taxon>
        <taxon>Chlorophyta</taxon>
        <taxon>Mamiellophyceae</taxon>
        <taxon>Mamiellales</taxon>
        <taxon>Mamiellaceae</taxon>
        <taxon>Micromonas</taxon>
    </lineage>
</organism>
<dbReference type="PANTHER" id="PTHR47908">
    <property type="match status" value="1"/>
</dbReference>
<dbReference type="AlphaFoldDB" id="A0A7S0D7J5"/>
<dbReference type="PANTHER" id="PTHR47908:SF2">
    <property type="entry name" value="TETRATRICOPEPTIDE REPEAT (TPR)-LIKE SUPERFAMILY PROTEIN"/>
    <property type="match status" value="1"/>
</dbReference>
<dbReference type="GO" id="GO:0009507">
    <property type="term" value="C:chloroplast"/>
    <property type="evidence" value="ECO:0007669"/>
    <property type="project" value="TreeGrafter"/>
</dbReference>
<dbReference type="SUPFAM" id="SSF48452">
    <property type="entry name" value="TPR-like"/>
    <property type="match status" value="1"/>
</dbReference>